<evidence type="ECO:0000313" key="10">
    <source>
        <dbReference type="EMBL" id="MTU43407.1"/>
    </source>
</evidence>
<dbReference type="FunFam" id="3.20.20.70:FF:000005">
    <property type="entry name" value="Phospho-2-dehydro-3-deoxyheptonate aldolase"/>
    <property type="match status" value="1"/>
</dbReference>
<dbReference type="InterPro" id="IPR013785">
    <property type="entry name" value="Aldolase_TIM"/>
</dbReference>
<dbReference type="PANTHER" id="PTHR21225">
    <property type="entry name" value="PHOSPHO-2-DEHYDRO-3-DEOXYHEPTONATE ALDOLASE DAHP SYNTHETASE"/>
    <property type="match status" value="1"/>
</dbReference>
<dbReference type="GO" id="GO:0009073">
    <property type="term" value="P:aromatic amino acid family biosynthetic process"/>
    <property type="evidence" value="ECO:0007669"/>
    <property type="project" value="UniProtKB-KW"/>
</dbReference>
<comment type="catalytic activity">
    <reaction evidence="7 8">
        <text>D-erythrose 4-phosphate + phosphoenolpyruvate + H2O = 7-phospho-2-dehydro-3-deoxy-D-arabino-heptonate + phosphate</text>
        <dbReference type="Rhea" id="RHEA:14717"/>
        <dbReference type="ChEBI" id="CHEBI:15377"/>
        <dbReference type="ChEBI" id="CHEBI:16897"/>
        <dbReference type="ChEBI" id="CHEBI:43474"/>
        <dbReference type="ChEBI" id="CHEBI:58394"/>
        <dbReference type="ChEBI" id="CHEBI:58702"/>
        <dbReference type="EC" id="2.5.1.54"/>
    </reaction>
</comment>
<evidence type="ECO:0000256" key="5">
    <source>
        <dbReference type="ARBA" id="ARBA00022679"/>
    </source>
</evidence>
<evidence type="ECO:0000256" key="6">
    <source>
        <dbReference type="ARBA" id="ARBA00023141"/>
    </source>
</evidence>
<dbReference type="AlphaFoldDB" id="A0A6I3S8A3"/>
<dbReference type="GO" id="GO:0005737">
    <property type="term" value="C:cytoplasm"/>
    <property type="evidence" value="ECO:0007669"/>
    <property type="project" value="TreeGrafter"/>
</dbReference>
<name>A0A6I3S8A3_9BURK</name>
<sequence length="371" mass="40900">MWLFMQTPKLNEVKQQAGFSLEDINIEGFAPMPSPAEIKKMAPLTEAAAENVNKSRNQIKQILTGEDNRLMVITGPCSIHDPKAALDYAQRLAELSEHISETIFPVMRVYFEKPRTVVGWKGYINDPDMNNSFNMAKGMLKARELMIKINEMGLAVATEALDPFGPQYLGELVSWYAIGARTTESQTHREMASGLSAPVGFKNGTDGLLDSSINAVKASRQSHYFLGIYENGQSSIIKTKGNRYSHLVLRGGGGRPNFDTVSVMLAEKALKDAGVDSRIVVDCSHANSMKNPDLQPFVLNDCITQIVNGNKSICGVMLESNINAGNQKIPADLSQLKYGVSVTDACIDWETTEHALRMTNRRLLDKKLNGE</sequence>
<comment type="similarity">
    <text evidence="3 8">Belongs to the class-I DAHP synthase family.</text>
</comment>
<dbReference type="EMBL" id="WNCL01000018">
    <property type="protein sequence ID" value="MTU43407.1"/>
    <property type="molecule type" value="Genomic_DNA"/>
</dbReference>
<proteinExistence type="inferred from homology"/>
<comment type="caution">
    <text evidence="10">The sequence shown here is derived from an EMBL/GenBank/DDBJ whole genome shotgun (WGS) entry which is preliminary data.</text>
</comment>
<evidence type="ECO:0000256" key="7">
    <source>
        <dbReference type="ARBA" id="ARBA00047508"/>
    </source>
</evidence>
<dbReference type="GO" id="GO:0003849">
    <property type="term" value="F:3-deoxy-7-phosphoheptulonate synthase activity"/>
    <property type="evidence" value="ECO:0007669"/>
    <property type="project" value="UniProtKB-EC"/>
</dbReference>
<dbReference type="NCBIfam" id="TIGR00034">
    <property type="entry name" value="aroFGH"/>
    <property type="match status" value="1"/>
</dbReference>
<dbReference type="PANTHER" id="PTHR21225:SF10">
    <property type="entry name" value="PHOSPHO-2-DEHYDRO-3-DEOXYHEPTONATE ALDOLASE, TYR-SENSITIVE"/>
    <property type="match status" value="1"/>
</dbReference>
<comment type="pathway">
    <text evidence="2 8">Metabolic intermediate biosynthesis; chorismate biosynthesis; chorismate from D-erythrose 4-phosphate and phosphoenolpyruvate: step 1/7.</text>
</comment>
<dbReference type="SUPFAM" id="SSF51569">
    <property type="entry name" value="Aldolase"/>
    <property type="match status" value="1"/>
</dbReference>
<evidence type="ECO:0000259" key="9">
    <source>
        <dbReference type="Pfam" id="PF00793"/>
    </source>
</evidence>
<evidence type="ECO:0000256" key="1">
    <source>
        <dbReference type="ARBA" id="ARBA00003726"/>
    </source>
</evidence>
<comment type="function">
    <text evidence="1 8">Stereospecific condensation of phosphoenolpyruvate (PEP) and D-erythrose-4-phosphate (E4P) giving rise to 3-deoxy-D-arabino-heptulosonate-7-phosphate (DAHP).</text>
</comment>
<dbReference type="NCBIfam" id="NF009395">
    <property type="entry name" value="PRK12755.1"/>
    <property type="match status" value="1"/>
</dbReference>
<dbReference type="GO" id="GO:0009423">
    <property type="term" value="P:chorismate biosynthetic process"/>
    <property type="evidence" value="ECO:0007669"/>
    <property type="project" value="UniProtKB-UniPathway"/>
</dbReference>
<dbReference type="InterPro" id="IPR006219">
    <property type="entry name" value="DAHP_synth_1"/>
</dbReference>
<dbReference type="InterPro" id="IPR006218">
    <property type="entry name" value="DAHP1/KDSA"/>
</dbReference>
<gene>
    <name evidence="10" type="ORF">GMD42_07190</name>
</gene>
<dbReference type="GO" id="GO:0042802">
    <property type="term" value="F:identical protein binding"/>
    <property type="evidence" value="ECO:0007669"/>
    <property type="project" value="UniProtKB-ARBA"/>
</dbReference>
<organism evidence="10 11">
    <name type="scientific">Parasutterella excrementihominis</name>
    <dbReference type="NCBI Taxonomy" id="487175"/>
    <lineage>
        <taxon>Bacteria</taxon>
        <taxon>Pseudomonadati</taxon>
        <taxon>Pseudomonadota</taxon>
        <taxon>Betaproteobacteria</taxon>
        <taxon>Burkholderiales</taxon>
        <taxon>Sutterellaceae</taxon>
        <taxon>Parasutterella</taxon>
    </lineage>
</organism>
<evidence type="ECO:0000256" key="4">
    <source>
        <dbReference type="ARBA" id="ARBA00022605"/>
    </source>
</evidence>
<dbReference type="Pfam" id="PF00793">
    <property type="entry name" value="DAHP_synth_1"/>
    <property type="match status" value="1"/>
</dbReference>
<dbReference type="Proteomes" id="UP000462362">
    <property type="component" value="Unassembled WGS sequence"/>
</dbReference>
<dbReference type="GO" id="GO:0008652">
    <property type="term" value="P:amino acid biosynthetic process"/>
    <property type="evidence" value="ECO:0007669"/>
    <property type="project" value="UniProtKB-KW"/>
</dbReference>
<dbReference type="RefSeq" id="WP_083769643.1">
    <property type="nucleotide sequence ID" value="NZ_CARFJB010000001.1"/>
</dbReference>
<dbReference type="UniPathway" id="UPA00053">
    <property type="reaction ID" value="UER00084"/>
</dbReference>
<evidence type="ECO:0000313" key="11">
    <source>
        <dbReference type="Proteomes" id="UP000462362"/>
    </source>
</evidence>
<feature type="domain" description="DAHP synthetase I/KDSA" evidence="9">
    <location>
        <begin position="58"/>
        <end position="355"/>
    </location>
</feature>
<keyword evidence="5 8" id="KW-0808">Transferase</keyword>
<dbReference type="PIRSF" id="PIRSF001361">
    <property type="entry name" value="DAHP_synthase"/>
    <property type="match status" value="1"/>
</dbReference>
<evidence type="ECO:0000256" key="3">
    <source>
        <dbReference type="ARBA" id="ARBA00007985"/>
    </source>
</evidence>
<accession>A0A6I3S8A3</accession>
<protein>
    <recommendedName>
        <fullName evidence="8">Phospho-2-dehydro-3-deoxyheptonate aldolase</fullName>
        <ecNumber evidence="8">2.5.1.54</ecNumber>
    </recommendedName>
</protein>
<dbReference type="Gene3D" id="3.20.20.70">
    <property type="entry name" value="Aldolase class I"/>
    <property type="match status" value="1"/>
</dbReference>
<keyword evidence="4 8" id="KW-0028">Amino-acid biosynthesis</keyword>
<reference evidence="10 11" key="1">
    <citation type="journal article" date="2019" name="Nat. Med.">
        <title>A library of human gut bacterial isolates paired with longitudinal multiomics data enables mechanistic microbiome research.</title>
        <authorList>
            <person name="Poyet M."/>
            <person name="Groussin M."/>
            <person name="Gibbons S.M."/>
            <person name="Avila-Pacheco J."/>
            <person name="Jiang X."/>
            <person name="Kearney S.M."/>
            <person name="Perrotta A.R."/>
            <person name="Berdy B."/>
            <person name="Zhao S."/>
            <person name="Lieberman T.D."/>
            <person name="Swanson P.K."/>
            <person name="Smith M."/>
            <person name="Roesemann S."/>
            <person name="Alexander J.E."/>
            <person name="Rich S.A."/>
            <person name="Livny J."/>
            <person name="Vlamakis H."/>
            <person name="Clish C."/>
            <person name="Bullock K."/>
            <person name="Deik A."/>
            <person name="Scott J."/>
            <person name="Pierce K.A."/>
            <person name="Xavier R.J."/>
            <person name="Alm E.J."/>
        </authorList>
    </citation>
    <scope>NUCLEOTIDE SEQUENCE [LARGE SCALE GENOMIC DNA]</scope>
    <source>
        <strain evidence="10 11">BIOML-A2</strain>
    </source>
</reference>
<evidence type="ECO:0000256" key="8">
    <source>
        <dbReference type="PIRNR" id="PIRNR001361"/>
    </source>
</evidence>
<evidence type="ECO:0000256" key="2">
    <source>
        <dbReference type="ARBA" id="ARBA00004688"/>
    </source>
</evidence>
<keyword evidence="6 8" id="KW-0057">Aromatic amino acid biosynthesis</keyword>
<dbReference type="EC" id="2.5.1.54" evidence="8"/>